<dbReference type="Proteomes" id="UP000199081">
    <property type="component" value="Unassembled WGS sequence"/>
</dbReference>
<dbReference type="InterPro" id="IPR016181">
    <property type="entry name" value="Acyl_CoA_acyltransferase"/>
</dbReference>
<dbReference type="GO" id="GO:0016747">
    <property type="term" value="F:acyltransferase activity, transferring groups other than amino-acyl groups"/>
    <property type="evidence" value="ECO:0007669"/>
    <property type="project" value="InterPro"/>
</dbReference>
<keyword evidence="2" id="KW-0808">Transferase</keyword>
<sequence>MEVKQLSSIYYEEMKQVFVDVFSAEPWNDKWVDDAQVDRYLKDLTDYGNTLSFVLVDESDTVVGGALGYVSNWWEGREYYIKEFFIKVSEQEKGLGSVFLKELSEHLKRSDIEYVTLMTDYSVPAFSFYKKNGFKESTDTVFMVRRITE</sequence>
<protein>
    <submittedName>
        <fullName evidence="2">Aminoglycoside 6'-N-acetyltransferase I</fullName>
    </submittedName>
</protein>
<dbReference type="Gene3D" id="3.40.630.30">
    <property type="match status" value="1"/>
</dbReference>
<reference evidence="3" key="1">
    <citation type="submission" date="2016-10" db="EMBL/GenBank/DDBJ databases">
        <authorList>
            <person name="Varghese N."/>
            <person name="Submissions S."/>
        </authorList>
    </citation>
    <scope>NUCLEOTIDE SEQUENCE [LARGE SCALE GENOMIC DNA]</scope>
    <source>
        <strain evidence="3">DSM 19183</strain>
    </source>
</reference>
<dbReference type="EMBL" id="FNZU01000020">
    <property type="protein sequence ID" value="SEL34365.1"/>
    <property type="molecule type" value="Genomic_DNA"/>
</dbReference>
<feature type="domain" description="N-acetyltransferase" evidence="1">
    <location>
        <begin position="1"/>
        <end position="149"/>
    </location>
</feature>
<dbReference type="PROSITE" id="PS51186">
    <property type="entry name" value="GNAT"/>
    <property type="match status" value="1"/>
</dbReference>
<name>A0A1H7PGD9_9LACT</name>
<evidence type="ECO:0000313" key="3">
    <source>
        <dbReference type="Proteomes" id="UP000199081"/>
    </source>
</evidence>
<dbReference type="Pfam" id="PF00583">
    <property type="entry name" value="Acetyltransf_1"/>
    <property type="match status" value="1"/>
</dbReference>
<proteinExistence type="predicted"/>
<dbReference type="AlphaFoldDB" id="A0A1H7PGD9"/>
<dbReference type="OrthoDB" id="9775804at2"/>
<dbReference type="SUPFAM" id="SSF55729">
    <property type="entry name" value="Acyl-CoA N-acyltransferases (Nat)"/>
    <property type="match status" value="1"/>
</dbReference>
<dbReference type="InterPro" id="IPR000182">
    <property type="entry name" value="GNAT_dom"/>
</dbReference>
<dbReference type="RefSeq" id="WP_091482951.1">
    <property type="nucleotide sequence ID" value="NZ_BJYC01000024.1"/>
</dbReference>
<evidence type="ECO:0000259" key="1">
    <source>
        <dbReference type="PROSITE" id="PS51186"/>
    </source>
</evidence>
<gene>
    <name evidence="2" type="ORF">SAMN04488099_12011</name>
</gene>
<dbReference type="STRING" id="426702.SAMN04488099_12011"/>
<organism evidence="2 3">
    <name type="scientific">Alkalibacterium pelagium</name>
    <dbReference type="NCBI Taxonomy" id="426702"/>
    <lineage>
        <taxon>Bacteria</taxon>
        <taxon>Bacillati</taxon>
        <taxon>Bacillota</taxon>
        <taxon>Bacilli</taxon>
        <taxon>Lactobacillales</taxon>
        <taxon>Carnobacteriaceae</taxon>
        <taxon>Alkalibacterium</taxon>
    </lineage>
</organism>
<dbReference type="CDD" id="cd04301">
    <property type="entry name" value="NAT_SF"/>
    <property type="match status" value="1"/>
</dbReference>
<keyword evidence="3" id="KW-1185">Reference proteome</keyword>
<accession>A0A1H7PGD9</accession>
<evidence type="ECO:0000313" key="2">
    <source>
        <dbReference type="EMBL" id="SEL34365.1"/>
    </source>
</evidence>